<dbReference type="AlphaFoldDB" id="A0AAC8W365"/>
<dbReference type="EMBL" id="CP012404">
    <property type="protein sequence ID" value="ALG74238.1"/>
    <property type="molecule type" value="Genomic_DNA"/>
</dbReference>
<sequence>MSVQRNIELSVFRPLRSAQKFHWPTAMPRCARMLPARIRKSEDVVSALGWQQLHEVETAKLKLVVTLMLFG</sequence>
<evidence type="ECO:0000313" key="1">
    <source>
        <dbReference type="EMBL" id="ALG74238.1"/>
    </source>
</evidence>
<dbReference type="Proteomes" id="UP000069935">
    <property type="component" value="Chromosome 4"/>
</dbReference>
<accession>A0AAC8W365</accession>
<name>A0AAC8W365_9PROT</name>
<proteinExistence type="predicted"/>
<keyword evidence="2" id="KW-1185">Reference proteome</keyword>
<gene>
    <name evidence="1" type="ORF">AL072_25035</name>
</gene>
<evidence type="ECO:0000313" key="2">
    <source>
        <dbReference type="Proteomes" id="UP000069935"/>
    </source>
</evidence>
<reference evidence="1 2" key="2">
    <citation type="journal article" date="2016" name="Genome Announc.">
        <title>Complete Genome Sequence of a Strain of Azospirillum thiophilum Isolated from a Sulfide Spring.</title>
        <authorList>
            <person name="Fomenkov A."/>
            <person name="Vincze T."/>
            <person name="Grabovich M."/>
            <person name="Anton B.P."/>
            <person name="Dubinina G."/>
            <person name="Orlova M."/>
            <person name="Belousova E."/>
            <person name="Roberts R.J."/>
        </authorList>
    </citation>
    <scope>NUCLEOTIDE SEQUENCE [LARGE SCALE GENOMIC DNA]</scope>
    <source>
        <strain evidence="1 2">BV-S</strain>
    </source>
</reference>
<organism evidence="1 2">
    <name type="scientific">Azospirillum thiophilum</name>
    <dbReference type="NCBI Taxonomy" id="528244"/>
    <lineage>
        <taxon>Bacteria</taxon>
        <taxon>Pseudomonadati</taxon>
        <taxon>Pseudomonadota</taxon>
        <taxon>Alphaproteobacteria</taxon>
        <taxon>Rhodospirillales</taxon>
        <taxon>Azospirillaceae</taxon>
        <taxon>Azospirillum</taxon>
    </lineage>
</organism>
<reference evidence="2" key="1">
    <citation type="submission" date="2015-08" db="EMBL/GenBank/DDBJ databases">
        <title>Complete Genome Sequence of Azospirillum thiophilum BV-S.</title>
        <authorList>
            <person name="Fomenkov A."/>
            <person name="Vincze T."/>
            <person name="Grabovich M."/>
            <person name="Dubinina G."/>
            <person name="Orlova M."/>
            <person name="Belousova E."/>
            <person name="Roberts R.J."/>
        </authorList>
    </citation>
    <scope>NUCLEOTIDE SEQUENCE [LARGE SCALE GENOMIC DNA]</scope>
    <source>
        <strain evidence="2">BV-S</strain>
    </source>
</reference>
<dbReference type="KEGG" id="ati:AL072_25035"/>
<protein>
    <submittedName>
        <fullName evidence="1">Uncharacterized protein</fullName>
    </submittedName>
</protein>